<keyword evidence="4" id="KW-0719">Serine esterase</keyword>
<name>A0A409VB65_9AGAR</name>
<dbReference type="Pfam" id="PF02230">
    <property type="entry name" value="Abhydrolase_2"/>
    <property type="match status" value="1"/>
</dbReference>
<dbReference type="PANTHER" id="PTHR10655:SF17">
    <property type="entry name" value="LYSOPHOSPHOLIPASE-LIKE PROTEIN 1"/>
    <property type="match status" value="1"/>
</dbReference>
<keyword evidence="5" id="KW-0378">Hydrolase</keyword>
<dbReference type="GO" id="GO:0005737">
    <property type="term" value="C:cytoplasm"/>
    <property type="evidence" value="ECO:0007669"/>
    <property type="project" value="TreeGrafter"/>
</dbReference>
<keyword evidence="6" id="KW-0443">Lipid metabolism</keyword>
<evidence type="ECO:0000256" key="8">
    <source>
        <dbReference type="ARBA" id="ARBA00031195"/>
    </source>
</evidence>
<comment type="similarity">
    <text evidence="1">Belongs to the AB hydrolase superfamily. AB hydrolase 2 family.</text>
</comment>
<dbReference type="FunCoup" id="A0A409VB65">
    <property type="interactions" value="332"/>
</dbReference>
<comment type="function">
    <text evidence="7">Hydrolyzes fatty acids from S-acylated cysteine residues in proteins with a strong preference for palmitoylated G-alpha proteins over other acyl substrates. Mediates the deacylation of G-alpha proteins such as GPA1 in vivo, but has weak or no activity toward palmitoylated Ras proteins. Has weak lysophospholipase activity in vitro; however such activity may not exist in vivo.</text>
</comment>
<dbReference type="PANTHER" id="PTHR10655">
    <property type="entry name" value="LYSOPHOSPHOLIPASE-RELATED"/>
    <property type="match status" value="1"/>
</dbReference>
<evidence type="ECO:0000256" key="2">
    <source>
        <dbReference type="ARBA" id="ARBA00012423"/>
    </source>
</evidence>
<dbReference type="EMBL" id="NHTK01006130">
    <property type="protein sequence ID" value="PPQ63139.1"/>
    <property type="molecule type" value="Genomic_DNA"/>
</dbReference>
<organism evidence="11 12">
    <name type="scientific">Panaeolus cyanescens</name>
    <dbReference type="NCBI Taxonomy" id="181874"/>
    <lineage>
        <taxon>Eukaryota</taxon>
        <taxon>Fungi</taxon>
        <taxon>Dikarya</taxon>
        <taxon>Basidiomycota</taxon>
        <taxon>Agaricomycotina</taxon>
        <taxon>Agaricomycetes</taxon>
        <taxon>Agaricomycetidae</taxon>
        <taxon>Agaricales</taxon>
        <taxon>Agaricineae</taxon>
        <taxon>Galeropsidaceae</taxon>
        <taxon>Panaeolus</taxon>
    </lineage>
</organism>
<proteinExistence type="inferred from homology"/>
<dbReference type="InterPro" id="IPR029058">
    <property type="entry name" value="AB_hydrolase_fold"/>
</dbReference>
<evidence type="ECO:0000256" key="4">
    <source>
        <dbReference type="ARBA" id="ARBA00022487"/>
    </source>
</evidence>
<sequence>MSVTALKYLTIAAASKHTATVIFVHGLGDTGHGWSDVAEMFKADSGLSHVKWILPHAPQKPVTANMGMVMPSWFDIYSFGFNSAEDSKGMQETLTSLTNLIEEEQTKSGIDPSRILLGGFSQGGAMSLLTGLTGKHKLAGVGCLSGWLPLKNTFKEMAQPFASSVPVFYGHGDADPLVKPVLCQTSANFLVDELGIPRSTPDKFGGLYYNVYPNVAHNVSPKELDDFKTFIKRCLPAELAV</sequence>
<evidence type="ECO:0000256" key="7">
    <source>
        <dbReference type="ARBA" id="ARBA00029392"/>
    </source>
</evidence>
<evidence type="ECO:0000259" key="10">
    <source>
        <dbReference type="Pfam" id="PF02230"/>
    </source>
</evidence>
<dbReference type="GO" id="GO:0052689">
    <property type="term" value="F:carboxylic ester hydrolase activity"/>
    <property type="evidence" value="ECO:0007669"/>
    <property type="project" value="UniProtKB-KW"/>
</dbReference>
<protein>
    <recommendedName>
        <fullName evidence="3">Acyl-protein thioesterase 1</fullName>
        <ecNumber evidence="2">3.1.2.22</ecNumber>
    </recommendedName>
    <alternativeName>
        <fullName evidence="8">Palmitoyl-protein hydrolase</fullName>
    </alternativeName>
</protein>
<dbReference type="InterPro" id="IPR050565">
    <property type="entry name" value="LYPA1-2/EST-like"/>
</dbReference>
<dbReference type="GO" id="GO:0006631">
    <property type="term" value="P:fatty acid metabolic process"/>
    <property type="evidence" value="ECO:0007669"/>
    <property type="project" value="UniProtKB-KW"/>
</dbReference>
<evidence type="ECO:0000313" key="11">
    <source>
        <dbReference type="EMBL" id="PPQ63139.1"/>
    </source>
</evidence>
<evidence type="ECO:0000256" key="9">
    <source>
        <dbReference type="ARBA" id="ARBA00047337"/>
    </source>
</evidence>
<evidence type="ECO:0000256" key="5">
    <source>
        <dbReference type="ARBA" id="ARBA00022801"/>
    </source>
</evidence>
<dbReference type="InterPro" id="IPR003140">
    <property type="entry name" value="PLipase/COase/thioEstase"/>
</dbReference>
<dbReference type="GO" id="GO:0008474">
    <property type="term" value="F:palmitoyl-(protein) hydrolase activity"/>
    <property type="evidence" value="ECO:0007669"/>
    <property type="project" value="UniProtKB-EC"/>
</dbReference>
<dbReference type="STRING" id="181874.A0A409VB65"/>
<feature type="domain" description="Phospholipase/carboxylesterase/thioesterase" evidence="10">
    <location>
        <begin position="11"/>
        <end position="234"/>
    </location>
</feature>
<keyword evidence="6" id="KW-0276">Fatty acid metabolism</keyword>
<evidence type="ECO:0000313" key="12">
    <source>
        <dbReference type="Proteomes" id="UP000284842"/>
    </source>
</evidence>
<dbReference type="InParanoid" id="A0A409VB65"/>
<accession>A0A409VB65</accession>
<dbReference type="OrthoDB" id="2418081at2759"/>
<dbReference type="EC" id="3.1.2.22" evidence="2"/>
<keyword evidence="12" id="KW-1185">Reference proteome</keyword>
<comment type="caution">
    <text evidence="11">The sequence shown here is derived from an EMBL/GenBank/DDBJ whole genome shotgun (WGS) entry which is preliminary data.</text>
</comment>
<dbReference type="Gene3D" id="3.40.50.1820">
    <property type="entry name" value="alpha/beta hydrolase"/>
    <property type="match status" value="1"/>
</dbReference>
<dbReference type="Proteomes" id="UP000284842">
    <property type="component" value="Unassembled WGS sequence"/>
</dbReference>
<evidence type="ECO:0000256" key="3">
    <source>
        <dbReference type="ARBA" id="ARBA00014923"/>
    </source>
</evidence>
<gene>
    <name evidence="11" type="ORF">CVT24_005779</name>
</gene>
<evidence type="ECO:0000256" key="6">
    <source>
        <dbReference type="ARBA" id="ARBA00022832"/>
    </source>
</evidence>
<dbReference type="SUPFAM" id="SSF53474">
    <property type="entry name" value="alpha/beta-Hydrolases"/>
    <property type="match status" value="1"/>
</dbReference>
<comment type="catalytic activity">
    <reaction evidence="9">
        <text>S-hexadecanoyl-L-cysteinyl-[protein] + H2O = L-cysteinyl-[protein] + hexadecanoate + H(+)</text>
        <dbReference type="Rhea" id="RHEA:19233"/>
        <dbReference type="Rhea" id="RHEA-COMP:10131"/>
        <dbReference type="Rhea" id="RHEA-COMP:11032"/>
        <dbReference type="ChEBI" id="CHEBI:7896"/>
        <dbReference type="ChEBI" id="CHEBI:15377"/>
        <dbReference type="ChEBI" id="CHEBI:15378"/>
        <dbReference type="ChEBI" id="CHEBI:29950"/>
        <dbReference type="ChEBI" id="CHEBI:74151"/>
        <dbReference type="EC" id="3.1.2.22"/>
    </reaction>
</comment>
<reference evidence="11 12" key="1">
    <citation type="journal article" date="2018" name="Evol. Lett.">
        <title>Horizontal gene cluster transfer increased hallucinogenic mushroom diversity.</title>
        <authorList>
            <person name="Reynolds H.T."/>
            <person name="Vijayakumar V."/>
            <person name="Gluck-Thaler E."/>
            <person name="Korotkin H.B."/>
            <person name="Matheny P.B."/>
            <person name="Slot J.C."/>
        </authorList>
    </citation>
    <scope>NUCLEOTIDE SEQUENCE [LARGE SCALE GENOMIC DNA]</scope>
    <source>
        <strain evidence="11 12">2629</strain>
    </source>
</reference>
<dbReference type="AlphaFoldDB" id="A0A409VB65"/>
<evidence type="ECO:0000256" key="1">
    <source>
        <dbReference type="ARBA" id="ARBA00006499"/>
    </source>
</evidence>